<dbReference type="InterPro" id="IPR035907">
    <property type="entry name" value="Hppk_sf"/>
</dbReference>
<evidence type="ECO:0000259" key="13">
    <source>
        <dbReference type="Pfam" id="PF01288"/>
    </source>
</evidence>
<proteinExistence type="inferred from homology"/>
<dbReference type="AlphaFoldDB" id="A0A1I3UC02"/>
<comment type="function">
    <text evidence="10">Catalyzes the transfer of pyrophosphate from adenosine triphosphate (ATP) to 6-hydroxymethyl-7,8-dihydropterin, an enzymatic step in folate biosynthesis pathway.</text>
</comment>
<evidence type="ECO:0000256" key="10">
    <source>
        <dbReference type="ARBA" id="ARBA00029409"/>
    </source>
</evidence>
<dbReference type="SUPFAM" id="SSF55083">
    <property type="entry name" value="6-hydroxymethyl-7,8-dihydropterin pyrophosphokinase, HPPK"/>
    <property type="match status" value="1"/>
</dbReference>
<keyword evidence="6" id="KW-0547">Nucleotide-binding</keyword>
<dbReference type="STRING" id="1477437.SAMN05444682_11474"/>
<keyword evidence="7 14" id="KW-0418">Kinase</keyword>
<dbReference type="NCBIfam" id="TIGR01498">
    <property type="entry name" value="folK"/>
    <property type="match status" value="1"/>
</dbReference>
<keyword evidence="9" id="KW-0289">Folate biosynthesis</keyword>
<evidence type="ECO:0000256" key="9">
    <source>
        <dbReference type="ARBA" id="ARBA00022909"/>
    </source>
</evidence>
<name>A0A1I3UC02_9SPHI</name>
<comment type="similarity">
    <text evidence="2">Belongs to the HPPK family.</text>
</comment>
<dbReference type="GO" id="GO:0005524">
    <property type="term" value="F:ATP binding"/>
    <property type="evidence" value="ECO:0007669"/>
    <property type="project" value="UniProtKB-KW"/>
</dbReference>
<dbReference type="GO" id="GO:0046654">
    <property type="term" value="P:tetrahydrofolate biosynthetic process"/>
    <property type="evidence" value="ECO:0007669"/>
    <property type="project" value="UniProtKB-UniPathway"/>
</dbReference>
<dbReference type="InterPro" id="IPR000550">
    <property type="entry name" value="Hppk"/>
</dbReference>
<evidence type="ECO:0000256" key="8">
    <source>
        <dbReference type="ARBA" id="ARBA00022840"/>
    </source>
</evidence>
<evidence type="ECO:0000256" key="12">
    <source>
        <dbReference type="ARBA" id="ARBA00033413"/>
    </source>
</evidence>
<evidence type="ECO:0000256" key="5">
    <source>
        <dbReference type="ARBA" id="ARBA00022679"/>
    </source>
</evidence>
<keyword evidence="5" id="KW-0808">Transferase</keyword>
<comment type="pathway">
    <text evidence="1">Cofactor biosynthesis; tetrahydrofolate biosynthesis; 2-amino-4-hydroxy-6-hydroxymethyl-7,8-dihydropteridine diphosphate from 7,8-dihydroneopterin triphosphate: step 4/4.</text>
</comment>
<evidence type="ECO:0000256" key="7">
    <source>
        <dbReference type="ARBA" id="ARBA00022777"/>
    </source>
</evidence>
<dbReference type="PANTHER" id="PTHR43071">
    <property type="entry name" value="2-AMINO-4-HYDROXY-6-HYDROXYMETHYLDIHYDROPTERIDINE PYROPHOSPHOKINASE"/>
    <property type="match status" value="1"/>
</dbReference>
<keyword evidence="15" id="KW-1185">Reference proteome</keyword>
<dbReference type="GO" id="GO:0003848">
    <property type="term" value="F:2-amino-4-hydroxy-6-hydroxymethyldihydropteridine diphosphokinase activity"/>
    <property type="evidence" value="ECO:0007669"/>
    <property type="project" value="UniProtKB-EC"/>
</dbReference>
<dbReference type="UniPathway" id="UPA00077">
    <property type="reaction ID" value="UER00155"/>
</dbReference>
<dbReference type="Proteomes" id="UP000198670">
    <property type="component" value="Unassembled WGS sequence"/>
</dbReference>
<evidence type="ECO:0000313" key="15">
    <source>
        <dbReference type="Proteomes" id="UP000198670"/>
    </source>
</evidence>
<dbReference type="Pfam" id="PF01288">
    <property type="entry name" value="HPPK"/>
    <property type="match status" value="1"/>
</dbReference>
<organism evidence="14 15">
    <name type="scientific">Parapedobacter indicus</name>
    <dbReference type="NCBI Taxonomy" id="1477437"/>
    <lineage>
        <taxon>Bacteria</taxon>
        <taxon>Pseudomonadati</taxon>
        <taxon>Bacteroidota</taxon>
        <taxon>Sphingobacteriia</taxon>
        <taxon>Sphingobacteriales</taxon>
        <taxon>Sphingobacteriaceae</taxon>
        <taxon>Parapedobacter</taxon>
    </lineage>
</organism>
<evidence type="ECO:0000313" key="14">
    <source>
        <dbReference type="EMBL" id="SFJ80149.1"/>
    </source>
</evidence>
<evidence type="ECO:0000256" key="6">
    <source>
        <dbReference type="ARBA" id="ARBA00022741"/>
    </source>
</evidence>
<reference evidence="14 15" key="1">
    <citation type="submission" date="2016-10" db="EMBL/GenBank/DDBJ databases">
        <authorList>
            <person name="de Groot N.N."/>
        </authorList>
    </citation>
    <scope>NUCLEOTIDE SEQUENCE [LARGE SCALE GENOMIC DNA]</scope>
    <source>
        <strain evidence="14 15">RK1</strain>
    </source>
</reference>
<accession>A0A1I3UC02</accession>
<feature type="domain" description="7,8-dihydro-6-hydroxymethylpterin-pyrophosphokinase" evidence="13">
    <location>
        <begin position="12"/>
        <end position="139"/>
    </location>
</feature>
<keyword evidence="8" id="KW-0067">ATP-binding</keyword>
<dbReference type="EMBL" id="FOQO01000014">
    <property type="protein sequence ID" value="SFJ80149.1"/>
    <property type="molecule type" value="Genomic_DNA"/>
</dbReference>
<protein>
    <recommendedName>
        <fullName evidence="4">2-amino-4-hydroxy-6-hydroxymethyldihydropteridine pyrophosphokinase</fullName>
        <ecNumber evidence="3">2.7.6.3</ecNumber>
    </recommendedName>
    <alternativeName>
        <fullName evidence="11">6-hydroxymethyl-7,8-dihydropterin pyrophosphokinase</fullName>
    </alternativeName>
    <alternativeName>
        <fullName evidence="12">7,8-dihydro-6-hydroxymethylpterin-pyrophosphokinase</fullName>
    </alternativeName>
</protein>
<evidence type="ECO:0000256" key="2">
    <source>
        <dbReference type="ARBA" id="ARBA00005810"/>
    </source>
</evidence>
<evidence type="ECO:0000256" key="11">
    <source>
        <dbReference type="ARBA" id="ARBA00029766"/>
    </source>
</evidence>
<dbReference type="PANTHER" id="PTHR43071:SF1">
    <property type="entry name" value="2-AMINO-4-HYDROXY-6-HYDROXYMETHYLDIHYDROPTERIDINE PYROPHOSPHOKINASE"/>
    <property type="match status" value="1"/>
</dbReference>
<evidence type="ECO:0000256" key="1">
    <source>
        <dbReference type="ARBA" id="ARBA00005051"/>
    </source>
</evidence>
<dbReference type="GO" id="GO:0016301">
    <property type="term" value="F:kinase activity"/>
    <property type="evidence" value="ECO:0007669"/>
    <property type="project" value="UniProtKB-KW"/>
</dbReference>
<sequence length="176" mass="20039">MQMSALDTTDTYLLLGTNLGDRMVLLKQALTEINAKIGTLGCISSIYETAAWGNKNQPNYLNQVVQVATTLSPVQLLEQTQAIEKKMGRERHGKWEARLIDIDILFYGECVVDRPDLQVPHPHLAERKFTLVPLQEIAPLLVHPLLRKNITELLNQTTDQLPVKHYNTKTYEQHKL</sequence>
<evidence type="ECO:0000256" key="3">
    <source>
        <dbReference type="ARBA" id="ARBA00013253"/>
    </source>
</evidence>
<gene>
    <name evidence="14" type="ORF">SAMN05444682_11474</name>
</gene>
<dbReference type="EC" id="2.7.6.3" evidence="3"/>
<dbReference type="Gene3D" id="3.30.70.560">
    <property type="entry name" value="7,8-Dihydro-6-hydroxymethylpterin-pyrophosphokinase HPPK"/>
    <property type="match status" value="1"/>
</dbReference>
<evidence type="ECO:0000256" key="4">
    <source>
        <dbReference type="ARBA" id="ARBA00016218"/>
    </source>
</evidence>
<dbReference type="CDD" id="cd00483">
    <property type="entry name" value="HPPK"/>
    <property type="match status" value="1"/>
</dbReference>
<dbReference type="GO" id="GO:0046656">
    <property type="term" value="P:folic acid biosynthetic process"/>
    <property type="evidence" value="ECO:0007669"/>
    <property type="project" value="UniProtKB-KW"/>
</dbReference>